<evidence type="ECO:0000259" key="13">
    <source>
        <dbReference type="PROSITE" id="PS50893"/>
    </source>
</evidence>
<reference evidence="16 17" key="1">
    <citation type="submission" date="2016-10" db="EMBL/GenBank/DDBJ databases">
        <authorList>
            <person name="de Groot N.N."/>
        </authorList>
    </citation>
    <scope>NUCLEOTIDE SEQUENCE [LARGE SCALE GENOMIC DNA]</scope>
    <source>
        <strain evidence="16 17">DSM 22900</strain>
    </source>
</reference>
<dbReference type="PROSITE" id="PS50929">
    <property type="entry name" value="ABC_TM1F"/>
    <property type="match status" value="1"/>
</dbReference>
<dbReference type="NCBIfam" id="TIGR01193">
    <property type="entry name" value="bacteriocin_ABC"/>
    <property type="match status" value="1"/>
</dbReference>
<dbReference type="SUPFAM" id="SSF52540">
    <property type="entry name" value="P-loop containing nucleoside triphosphate hydrolases"/>
    <property type="match status" value="1"/>
</dbReference>
<dbReference type="AlphaFoldDB" id="A0A1I1L3E5"/>
<dbReference type="InterPro" id="IPR027417">
    <property type="entry name" value="P-loop_NTPase"/>
</dbReference>
<keyword evidence="6" id="KW-0547">Nucleotide-binding</keyword>
<sequence length="735" mass="82201">MMRRSLVFGRWRRAQVRQHDLTDCAAACLASVLAWYKKEIPIARIRQLAATDQKGTTAWGIIRAAQQLGLTAKGVRGAVADLKGIPCPAIAHVVVKDMLHHYVVVYAVTESHVRVMDPAVGKLEWVPLADFETSWSGVLIILAPDEGFKASNEKVSVISRFNYLLKPHRAILFQVILGAILYTILGLSTAIFLQKIIDYVIPDGNRNLLNLLGVAMVAILIIKVVLNHAQLLITVKTGQQIDARLMLGYYRHLMKLPQQFFDTMRVGEIISRMNDAVKIRSFVNEVLVGFTVNVFIVAFSFGLMFTYYWKLALVIFLVIPVYSLIYYISNRLNRKTQRKLMEDGADLEAQLVESIHSVSTIKRFGLEDFANLKTETRFVQLLKSVYRSANNSLWIANANQMATGMVTLLLLWLGTSFVLDKVITPGELLSFYAIIGYFTGPVGSLIGMNRTMQDALIAADRLFEIMDLEREEDANTYELTPAMIGDVSFADVRFQYGSRTPVFEKLNLSIPKGKVTAVVGESGSGKTTLMSLLQRIYMPDSGKIMIGDYDIRYLTSESLRRLIGVIPQEIHLFSGNVIQNIAIGDVTPDMNRILAICKELGILDFVESLPAGFNTHLGENGAQLSGGQRQRIAIARALYRQPEVLILDEATSSLDSISENYVQQTIASFNKQGKTVILIAHRLSTVMHADKIIVLHKGELVEEGSHSSLMNVKGYYYNMWRQQFPPEYVLHGIGL</sequence>
<dbReference type="RefSeq" id="WP_244519015.1">
    <property type="nucleotide sequence ID" value="NZ_FOLL01000018.1"/>
</dbReference>
<dbReference type="Pfam" id="PF00005">
    <property type="entry name" value="ABC_tran"/>
    <property type="match status" value="1"/>
</dbReference>
<feature type="transmembrane region" description="Helical" evidence="12">
    <location>
        <begin position="208"/>
        <end position="226"/>
    </location>
</feature>
<dbReference type="STRING" id="623281.SAMN05421747_11867"/>
<dbReference type="Proteomes" id="UP000199577">
    <property type="component" value="Unassembled WGS sequence"/>
</dbReference>
<organism evidence="16 17">
    <name type="scientific">Parapedobacter composti</name>
    <dbReference type="NCBI Taxonomy" id="623281"/>
    <lineage>
        <taxon>Bacteria</taxon>
        <taxon>Pseudomonadati</taxon>
        <taxon>Bacteroidota</taxon>
        <taxon>Sphingobacteriia</taxon>
        <taxon>Sphingobacteriales</taxon>
        <taxon>Sphingobacteriaceae</taxon>
        <taxon>Parapedobacter</taxon>
    </lineage>
</organism>
<keyword evidence="10 12" id="KW-1133">Transmembrane helix</keyword>
<keyword evidence="11 12" id="KW-0472">Membrane</keyword>
<dbReference type="InterPro" id="IPR005897">
    <property type="entry name" value="Pept_C39_ABC_bacteriocin"/>
</dbReference>
<evidence type="ECO:0000256" key="2">
    <source>
        <dbReference type="ARBA" id="ARBA00022448"/>
    </source>
</evidence>
<comment type="subcellular location">
    <subcellularLocation>
        <location evidence="1">Cell membrane</location>
        <topology evidence="1">Multi-pass membrane protein</topology>
    </subcellularLocation>
</comment>
<feature type="domain" description="ABC transporter" evidence="13">
    <location>
        <begin position="487"/>
        <end position="722"/>
    </location>
</feature>
<dbReference type="InterPro" id="IPR011527">
    <property type="entry name" value="ABC1_TM_dom"/>
</dbReference>
<dbReference type="PROSITE" id="PS50990">
    <property type="entry name" value="PEPTIDASE_C39"/>
    <property type="match status" value="1"/>
</dbReference>
<evidence type="ECO:0000256" key="3">
    <source>
        <dbReference type="ARBA" id="ARBA00022475"/>
    </source>
</evidence>
<name>A0A1I1L3E5_9SPHI</name>
<feature type="domain" description="Peptidase C39" evidence="15">
    <location>
        <begin position="18"/>
        <end position="142"/>
    </location>
</feature>
<evidence type="ECO:0000256" key="12">
    <source>
        <dbReference type="SAM" id="Phobius"/>
    </source>
</evidence>
<protein>
    <submittedName>
        <fullName evidence="16">ATP-binding cassette, subfamily B</fullName>
    </submittedName>
</protein>
<evidence type="ECO:0000259" key="14">
    <source>
        <dbReference type="PROSITE" id="PS50929"/>
    </source>
</evidence>
<dbReference type="SUPFAM" id="SSF90123">
    <property type="entry name" value="ABC transporter transmembrane region"/>
    <property type="match status" value="1"/>
</dbReference>
<keyword evidence="17" id="KW-1185">Reference proteome</keyword>
<dbReference type="GO" id="GO:0015421">
    <property type="term" value="F:ABC-type oligopeptide transporter activity"/>
    <property type="evidence" value="ECO:0007669"/>
    <property type="project" value="TreeGrafter"/>
</dbReference>
<keyword evidence="7" id="KW-0378">Hydrolase</keyword>
<feature type="transmembrane region" description="Helical" evidence="12">
    <location>
        <begin position="429"/>
        <end position="448"/>
    </location>
</feature>
<feature type="transmembrane region" description="Helical" evidence="12">
    <location>
        <begin position="282"/>
        <end position="301"/>
    </location>
</feature>
<evidence type="ECO:0000259" key="15">
    <source>
        <dbReference type="PROSITE" id="PS50990"/>
    </source>
</evidence>
<proteinExistence type="predicted"/>
<keyword evidence="8 16" id="KW-0067">ATP-binding</keyword>
<evidence type="ECO:0000313" key="16">
    <source>
        <dbReference type="EMBL" id="SFC67544.1"/>
    </source>
</evidence>
<evidence type="ECO:0000256" key="4">
    <source>
        <dbReference type="ARBA" id="ARBA00022670"/>
    </source>
</evidence>
<evidence type="ECO:0000313" key="17">
    <source>
        <dbReference type="Proteomes" id="UP000199577"/>
    </source>
</evidence>
<dbReference type="Pfam" id="PF03412">
    <property type="entry name" value="Peptidase_C39"/>
    <property type="match status" value="1"/>
</dbReference>
<dbReference type="InterPro" id="IPR017871">
    <property type="entry name" value="ABC_transporter-like_CS"/>
</dbReference>
<dbReference type="GO" id="GO:0005524">
    <property type="term" value="F:ATP binding"/>
    <property type="evidence" value="ECO:0007669"/>
    <property type="project" value="UniProtKB-KW"/>
</dbReference>
<dbReference type="Pfam" id="PF00664">
    <property type="entry name" value="ABC_membrane"/>
    <property type="match status" value="1"/>
</dbReference>
<keyword evidence="5 12" id="KW-0812">Transmembrane</keyword>
<dbReference type="InterPro" id="IPR003593">
    <property type="entry name" value="AAA+_ATPase"/>
</dbReference>
<dbReference type="PROSITE" id="PS50893">
    <property type="entry name" value="ABC_TRANSPORTER_2"/>
    <property type="match status" value="1"/>
</dbReference>
<dbReference type="InterPro" id="IPR036640">
    <property type="entry name" value="ABC1_TM_sf"/>
</dbReference>
<evidence type="ECO:0000256" key="5">
    <source>
        <dbReference type="ARBA" id="ARBA00022692"/>
    </source>
</evidence>
<keyword evidence="4" id="KW-0645">Protease</keyword>
<dbReference type="InterPro" id="IPR005074">
    <property type="entry name" value="Peptidase_C39"/>
</dbReference>
<dbReference type="Gene3D" id="1.20.1560.10">
    <property type="entry name" value="ABC transporter type 1, transmembrane domain"/>
    <property type="match status" value="1"/>
</dbReference>
<evidence type="ECO:0000256" key="10">
    <source>
        <dbReference type="ARBA" id="ARBA00022989"/>
    </source>
</evidence>
<dbReference type="SMART" id="SM00382">
    <property type="entry name" value="AAA"/>
    <property type="match status" value="1"/>
</dbReference>
<dbReference type="CDD" id="cd18570">
    <property type="entry name" value="ABC_6TM_PCAT1_LagD_like"/>
    <property type="match status" value="1"/>
</dbReference>
<evidence type="ECO:0000256" key="8">
    <source>
        <dbReference type="ARBA" id="ARBA00022840"/>
    </source>
</evidence>
<dbReference type="PANTHER" id="PTHR43394">
    <property type="entry name" value="ATP-DEPENDENT PERMEASE MDL1, MITOCHONDRIAL"/>
    <property type="match status" value="1"/>
</dbReference>
<dbReference type="PANTHER" id="PTHR43394:SF1">
    <property type="entry name" value="ATP-BINDING CASSETTE SUB-FAMILY B MEMBER 10, MITOCHONDRIAL"/>
    <property type="match status" value="1"/>
</dbReference>
<evidence type="ECO:0000256" key="6">
    <source>
        <dbReference type="ARBA" id="ARBA00022741"/>
    </source>
</evidence>
<evidence type="ECO:0000256" key="1">
    <source>
        <dbReference type="ARBA" id="ARBA00004651"/>
    </source>
</evidence>
<keyword evidence="3" id="KW-1003">Cell membrane</keyword>
<keyword evidence="9" id="KW-1278">Translocase</keyword>
<dbReference type="GO" id="GO:0016887">
    <property type="term" value="F:ATP hydrolysis activity"/>
    <property type="evidence" value="ECO:0007669"/>
    <property type="project" value="InterPro"/>
</dbReference>
<accession>A0A1I1L3E5</accession>
<evidence type="ECO:0000256" key="9">
    <source>
        <dbReference type="ARBA" id="ARBA00022967"/>
    </source>
</evidence>
<dbReference type="InterPro" id="IPR003439">
    <property type="entry name" value="ABC_transporter-like_ATP-bd"/>
</dbReference>
<dbReference type="InterPro" id="IPR039421">
    <property type="entry name" value="Type_1_exporter"/>
</dbReference>
<dbReference type="GO" id="GO:0005886">
    <property type="term" value="C:plasma membrane"/>
    <property type="evidence" value="ECO:0007669"/>
    <property type="project" value="UniProtKB-SubCell"/>
</dbReference>
<dbReference type="GO" id="GO:0008234">
    <property type="term" value="F:cysteine-type peptidase activity"/>
    <property type="evidence" value="ECO:0007669"/>
    <property type="project" value="InterPro"/>
</dbReference>
<evidence type="ECO:0000256" key="11">
    <source>
        <dbReference type="ARBA" id="ARBA00023136"/>
    </source>
</evidence>
<dbReference type="Gene3D" id="3.40.50.300">
    <property type="entry name" value="P-loop containing nucleotide triphosphate hydrolases"/>
    <property type="match status" value="1"/>
</dbReference>
<feature type="transmembrane region" description="Helical" evidence="12">
    <location>
        <begin position="393"/>
        <end position="414"/>
    </location>
</feature>
<dbReference type="FunFam" id="3.40.50.300:FF:000221">
    <property type="entry name" value="Multidrug ABC transporter ATP-binding protein"/>
    <property type="match status" value="1"/>
</dbReference>
<feature type="domain" description="ABC transmembrane type-1" evidence="14">
    <location>
        <begin position="175"/>
        <end position="454"/>
    </location>
</feature>
<keyword evidence="2" id="KW-0813">Transport</keyword>
<gene>
    <name evidence="16" type="ORF">SAMN05421747_11867</name>
</gene>
<dbReference type="PROSITE" id="PS00211">
    <property type="entry name" value="ABC_TRANSPORTER_1"/>
    <property type="match status" value="1"/>
</dbReference>
<dbReference type="GO" id="GO:0043214">
    <property type="term" value="F:ABC-type bacteriocin transporter activity"/>
    <property type="evidence" value="ECO:0007669"/>
    <property type="project" value="InterPro"/>
</dbReference>
<dbReference type="EMBL" id="FOLL01000018">
    <property type="protein sequence ID" value="SFC67544.1"/>
    <property type="molecule type" value="Genomic_DNA"/>
</dbReference>
<dbReference type="CDD" id="cd02418">
    <property type="entry name" value="Peptidase_C39B"/>
    <property type="match status" value="1"/>
</dbReference>
<dbReference type="Gene3D" id="3.90.70.10">
    <property type="entry name" value="Cysteine proteinases"/>
    <property type="match status" value="1"/>
</dbReference>
<evidence type="ECO:0000256" key="7">
    <source>
        <dbReference type="ARBA" id="ARBA00022801"/>
    </source>
</evidence>
<dbReference type="GO" id="GO:0006508">
    <property type="term" value="P:proteolysis"/>
    <property type="evidence" value="ECO:0007669"/>
    <property type="project" value="UniProtKB-KW"/>
</dbReference>
<feature type="transmembrane region" description="Helical" evidence="12">
    <location>
        <begin position="307"/>
        <end position="329"/>
    </location>
</feature>
<feature type="transmembrane region" description="Helical" evidence="12">
    <location>
        <begin position="170"/>
        <end position="193"/>
    </location>
</feature>